<feature type="domain" description="HhH-GPD" evidence="14">
    <location>
        <begin position="47"/>
        <end position="195"/>
    </location>
</feature>
<dbReference type="GO" id="GO:0035485">
    <property type="term" value="F:adenine/guanine mispair binding"/>
    <property type="evidence" value="ECO:0007669"/>
    <property type="project" value="TreeGrafter"/>
</dbReference>
<comment type="caution">
    <text evidence="15">The sequence shown here is derived from an EMBL/GenBank/DDBJ whole genome shotgun (WGS) entry which is preliminary data.</text>
</comment>
<dbReference type="GO" id="GO:0034039">
    <property type="term" value="F:8-oxo-7,8-dihydroguanine DNA N-glycosylase activity"/>
    <property type="evidence" value="ECO:0007669"/>
    <property type="project" value="TreeGrafter"/>
</dbReference>
<dbReference type="AlphaFoldDB" id="A0A3A4QYQ9"/>
<sequence length="276" mass="32042">MNKPVLDADDFRLFQDYIYSFYSQYGRHDMPWRLTDNPYYIFISEVMLQQTQVDRVWNKYTEFIKRFPDVESLASVSLKEVMPYWQGLGYNRRALYLHQSAQRIMDEFNGRIPSTVDELQSLPGIGCATASSICAFAYNSPIVFIETNIRSVYIHFFFNDSQCVHDGVLRPFIEKTLDRANPRGWYYALMDYGAALKKSVGNPGRRSVHYTRQTPFKGSLRQVRGSIIRYLTENGTISYEEVYINVVSSRETIDSVLKQLEKEGFIVVTDKTLSLA</sequence>
<dbReference type="PROSITE" id="PS01155">
    <property type="entry name" value="ENDONUCLEASE_III_2"/>
    <property type="match status" value="1"/>
</dbReference>
<dbReference type="InterPro" id="IPR023170">
    <property type="entry name" value="HhH_base_excis_C"/>
</dbReference>
<dbReference type="InterPro" id="IPR003265">
    <property type="entry name" value="HhH-GPD_domain"/>
</dbReference>
<protein>
    <recommendedName>
        <fullName evidence="6">Adenine DNA glycosylase</fullName>
        <ecNumber evidence="5">3.2.2.31</ecNumber>
    </recommendedName>
</protein>
<dbReference type="GO" id="GO:0046872">
    <property type="term" value="F:metal ion binding"/>
    <property type="evidence" value="ECO:0007669"/>
    <property type="project" value="UniProtKB-KW"/>
</dbReference>
<gene>
    <name evidence="15" type="ORF">C4541_10475</name>
</gene>
<comment type="similarity">
    <text evidence="4">Belongs to the Nth/MutY family.</text>
</comment>
<dbReference type="EC" id="3.2.2.31" evidence="5"/>
<dbReference type="InterPro" id="IPR044298">
    <property type="entry name" value="MIG/MutY"/>
</dbReference>
<evidence type="ECO:0000256" key="1">
    <source>
        <dbReference type="ARBA" id="ARBA00000843"/>
    </source>
</evidence>
<dbReference type="InterPro" id="IPR004036">
    <property type="entry name" value="Endonuclease-III-like_CS2"/>
</dbReference>
<dbReference type="Gene3D" id="1.10.340.30">
    <property type="entry name" value="Hypothetical protein, domain 2"/>
    <property type="match status" value="1"/>
</dbReference>
<evidence type="ECO:0000313" key="15">
    <source>
        <dbReference type="EMBL" id="RJP57276.1"/>
    </source>
</evidence>
<dbReference type="GO" id="GO:0000701">
    <property type="term" value="F:purine-specific mismatch base pair DNA N-glycosylase activity"/>
    <property type="evidence" value="ECO:0007669"/>
    <property type="project" value="UniProtKB-EC"/>
</dbReference>
<dbReference type="PANTHER" id="PTHR42944">
    <property type="entry name" value="ADENINE DNA GLYCOSYLASE"/>
    <property type="match status" value="1"/>
</dbReference>
<evidence type="ECO:0000256" key="11">
    <source>
        <dbReference type="ARBA" id="ARBA00023014"/>
    </source>
</evidence>
<evidence type="ECO:0000256" key="8">
    <source>
        <dbReference type="ARBA" id="ARBA00022763"/>
    </source>
</evidence>
<dbReference type="Pfam" id="PF00730">
    <property type="entry name" value="HhH-GPD"/>
    <property type="match status" value="1"/>
</dbReference>
<dbReference type="SMART" id="SM00478">
    <property type="entry name" value="ENDO3c"/>
    <property type="match status" value="1"/>
</dbReference>
<proteinExistence type="inferred from homology"/>
<dbReference type="Pfam" id="PF00633">
    <property type="entry name" value="HHH"/>
    <property type="match status" value="1"/>
</dbReference>
<evidence type="ECO:0000256" key="9">
    <source>
        <dbReference type="ARBA" id="ARBA00022801"/>
    </source>
</evidence>
<evidence type="ECO:0000256" key="3">
    <source>
        <dbReference type="ARBA" id="ARBA00002933"/>
    </source>
</evidence>
<name>A0A3A4QYQ9_9BACT</name>
<dbReference type="InterPro" id="IPR000445">
    <property type="entry name" value="HhH_motif"/>
</dbReference>
<comment type="catalytic activity">
    <reaction evidence="1">
        <text>Hydrolyzes free adenine bases from 7,8-dihydro-8-oxoguanine:adenine mismatched double-stranded DNA, leaving an apurinic site.</text>
        <dbReference type="EC" id="3.2.2.31"/>
    </reaction>
</comment>
<keyword evidence="13" id="KW-0326">Glycosidase</keyword>
<dbReference type="CDD" id="cd00056">
    <property type="entry name" value="ENDO3c"/>
    <property type="match status" value="1"/>
</dbReference>
<dbReference type="GO" id="GO:0051536">
    <property type="term" value="F:iron-sulfur cluster binding"/>
    <property type="evidence" value="ECO:0007669"/>
    <property type="project" value="UniProtKB-KW"/>
</dbReference>
<keyword evidence="9" id="KW-0378">Hydrolase</keyword>
<keyword evidence="8" id="KW-0227">DNA damage</keyword>
<comment type="cofactor">
    <cofactor evidence="2">
        <name>[4Fe-4S] cluster</name>
        <dbReference type="ChEBI" id="CHEBI:49883"/>
    </cofactor>
</comment>
<accession>A0A3A4QYQ9</accession>
<dbReference type="SUPFAM" id="SSF48150">
    <property type="entry name" value="DNA-glycosylase"/>
    <property type="match status" value="1"/>
</dbReference>
<evidence type="ECO:0000313" key="16">
    <source>
        <dbReference type="Proteomes" id="UP000266426"/>
    </source>
</evidence>
<dbReference type="PANTHER" id="PTHR42944:SF1">
    <property type="entry name" value="ADENINE DNA GLYCOSYLASE"/>
    <property type="match status" value="1"/>
</dbReference>
<evidence type="ECO:0000256" key="4">
    <source>
        <dbReference type="ARBA" id="ARBA00008343"/>
    </source>
</evidence>
<evidence type="ECO:0000256" key="6">
    <source>
        <dbReference type="ARBA" id="ARBA00022023"/>
    </source>
</evidence>
<dbReference type="Gene3D" id="1.10.1670.10">
    <property type="entry name" value="Helix-hairpin-Helix base-excision DNA repair enzymes (C-terminal)"/>
    <property type="match status" value="1"/>
</dbReference>
<organism evidence="15 16">
    <name type="scientific">Candidatus Auribacter fodinae</name>
    <dbReference type="NCBI Taxonomy" id="2093366"/>
    <lineage>
        <taxon>Bacteria</taxon>
        <taxon>Pseudomonadati</taxon>
        <taxon>Candidatus Auribacterota</taxon>
        <taxon>Candidatus Auribacteria</taxon>
        <taxon>Candidatus Auribacterales</taxon>
        <taxon>Candidatus Auribacteraceae</taxon>
        <taxon>Candidatus Auribacter</taxon>
    </lineage>
</organism>
<dbReference type="Proteomes" id="UP000266426">
    <property type="component" value="Unassembled WGS sequence"/>
</dbReference>
<evidence type="ECO:0000256" key="13">
    <source>
        <dbReference type="ARBA" id="ARBA00023295"/>
    </source>
</evidence>
<dbReference type="GO" id="GO:0032357">
    <property type="term" value="F:oxidized purine DNA binding"/>
    <property type="evidence" value="ECO:0007669"/>
    <property type="project" value="TreeGrafter"/>
</dbReference>
<reference evidence="15 16" key="1">
    <citation type="journal article" date="2017" name="ISME J.">
        <title>Energy and carbon metabolisms in a deep terrestrial subsurface fluid microbial community.</title>
        <authorList>
            <person name="Momper L."/>
            <person name="Jungbluth S.P."/>
            <person name="Lee M.D."/>
            <person name="Amend J.P."/>
        </authorList>
    </citation>
    <scope>NUCLEOTIDE SEQUENCE [LARGE SCALE GENOMIC DNA]</scope>
    <source>
        <strain evidence="15">SURF_26</strain>
    </source>
</reference>
<keyword evidence="12" id="KW-0234">DNA repair</keyword>
<dbReference type="InterPro" id="IPR011257">
    <property type="entry name" value="DNA_glycosylase"/>
</dbReference>
<dbReference type="GO" id="GO:0006284">
    <property type="term" value="P:base-excision repair"/>
    <property type="evidence" value="ECO:0007669"/>
    <property type="project" value="InterPro"/>
</dbReference>
<comment type="function">
    <text evidence="3">Adenine glycosylase active on G-A mispairs. MutY also corrects error-prone DNA synthesis past GO lesions which are due to the oxidatively damaged form of guanine: 7,8-dihydro-8-oxoguanine (8-oxo-dGTP).</text>
</comment>
<evidence type="ECO:0000256" key="10">
    <source>
        <dbReference type="ARBA" id="ARBA00023004"/>
    </source>
</evidence>
<keyword evidence="7" id="KW-0479">Metal-binding</keyword>
<evidence type="ECO:0000256" key="2">
    <source>
        <dbReference type="ARBA" id="ARBA00001966"/>
    </source>
</evidence>
<keyword evidence="10" id="KW-0408">Iron</keyword>
<dbReference type="GO" id="GO:0006298">
    <property type="term" value="P:mismatch repair"/>
    <property type="evidence" value="ECO:0007669"/>
    <property type="project" value="TreeGrafter"/>
</dbReference>
<evidence type="ECO:0000256" key="5">
    <source>
        <dbReference type="ARBA" id="ARBA00012045"/>
    </source>
</evidence>
<dbReference type="EMBL" id="QZJZ01000083">
    <property type="protein sequence ID" value="RJP57276.1"/>
    <property type="molecule type" value="Genomic_DNA"/>
</dbReference>
<evidence type="ECO:0000256" key="12">
    <source>
        <dbReference type="ARBA" id="ARBA00023204"/>
    </source>
</evidence>
<keyword evidence="11" id="KW-0411">Iron-sulfur</keyword>
<evidence type="ECO:0000259" key="14">
    <source>
        <dbReference type="SMART" id="SM00478"/>
    </source>
</evidence>
<evidence type="ECO:0000256" key="7">
    <source>
        <dbReference type="ARBA" id="ARBA00022723"/>
    </source>
</evidence>